<evidence type="ECO:0000256" key="4">
    <source>
        <dbReference type="SAM" id="MobiDB-lite"/>
    </source>
</evidence>
<name>A0A2N1JH28_9BASI</name>
<protein>
    <submittedName>
        <fullName evidence="6">Spt7p</fullName>
    </submittedName>
</protein>
<dbReference type="InterPro" id="IPR037782">
    <property type="entry name" value="Spt7"/>
</dbReference>
<dbReference type="GeneID" id="80899707"/>
<dbReference type="Gene3D" id="1.10.20.10">
    <property type="entry name" value="Histone, subunit A"/>
    <property type="match status" value="1"/>
</dbReference>
<feature type="compositionally biased region" description="Basic and acidic residues" evidence="4">
    <location>
        <begin position="384"/>
        <end position="397"/>
    </location>
</feature>
<dbReference type="PANTHER" id="PTHR47343">
    <property type="entry name" value="TRANSCRIPTIONAL ACTIVATOR SPT7"/>
    <property type="match status" value="1"/>
</dbReference>
<dbReference type="PRINTS" id="PR00503">
    <property type="entry name" value="BROMODOMAIN"/>
</dbReference>
<dbReference type="GO" id="GO:0000124">
    <property type="term" value="C:SAGA complex"/>
    <property type="evidence" value="ECO:0007669"/>
    <property type="project" value="InterPro"/>
</dbReference>
<dbReference type="SMART" id="SM00297">
    <property type="entry name" value="BROMO"/>
    <property type="match status" value="1"/>
</dbReference>
<feature type="region of interest" description="Disordered" evidence="4">
    <location>
        <begin position="149"/>
        <end position="169"/>
    </location>
</feature>
<dbReference type="RefSeq" id="XP_056061037.1">
    <property type="nucleotide sequence ID" value="XM_056205062.1"/>
</dbReference>
<dbReference type="Gene3D" id="1.20.920.10">
    <property type="entry name" value="Bromodomain-like"/>
    <property type="match status" value="1"/>
</dbReference>
<dbReference type="PROSITE" id="PS50014">
    <property type="entry name" value="BROMODOMAIN_2"/>
    <property type="match status" value="1"/>
</dbReference>
<dbReference type="InterPro" id="IPR036427">
    <property type="entry name" value="Bromodomain-like_sf"/>
</dbReference>
<dbReference type="GO" id="GO:0046695">
    <property type="term" value="C:SLIK (SAGA-like) complex"/>
    <property type="evidence" value="ECO:0007669"/>
    <property type="project" value="InterPro"/>
</dbReference>
<keyword evidence="1 2" id="KW-0103">Bromodomain</keyword>
<dbReference type="PANTHER" id="PTHR47343:SF1">
    <property type="entry name" value="TRANSCRIPTIONAL ACTIVATOR SPT7"/>
    <property type="match status" value="1"/>
</dbReference>
<dbReference type="PROSITE" id="PS00633">
    <property type="entry name" value="BROMODOMAIN_1"/>
    <property type="match status" value="1"/>
</dbReference>
<dbReference type="Proteomes" id="UP000232875">
    <property type="component" value="Unassembled WGS sequence"/>
</dbReference>
<dbReference type="GO" id="GO:0046982">
    <property type="term" value="F:protein heterodimerization activity"/>
    <property type="evidence" value="ECO:0007669"/>
    <property type="project" value="InterPro"/>
</dbReference>
<feature type="domain" description="Bromo" evidence="5">
    <location>
        <begin position="52"/>
        <end position="122"/>
    </location>
</feature>
<dbReference type="Pfam" id="PF00439">
    <property type="entry name" value="Bromodomain"/>
    <property type="match status" value="1"/>
</dbReference>
<dbReference type="GO" id="GO:0006357">
    <property type="term" value="P:regulation of transcription by RNA polymerase II"/>
    <property type="evidence" value="ECO:0007669"/>
    <property type="project" value="TreeGrafter"/>
</dbReference>
<dbReference type="OrthoDB" id="21449at2759"/>
<dbReference type="GO" id="GO:0005198">
    <property type="term" value="F:structural molecule activity"/>
    <property type="evidence" value="ECO:0007669"/>
    <property type="project" value="TreeGrafter"/>
</dbReference>
<dbReference type="GO" id="GO:0006325">
    <property type="term" value="P:chromatin organization"/>
    <property type="evidence" value="ECO:0007669"/>
    <property type="project" value="UniProtKB-ARBA"/>
</dbReference>
<evidence type="ECO:0000313" key="7">
    <source>
        <dbReference type="Proteomes" id="UP000232875"/>
    </source>
</evidence>
<dbReference type="SUPFAM" id="SSF47370">
    <property type="entry name" value="Bromodomain"/>
    <property type="match status" value="1"/>
</dbReference>
<feature type="coiled-coil region" evidence="3">
    <location>
        <begin position="22"/>
        <end position="56"/>
    </location>
</feature>
<dbReference type="EMBL" id="KZ454987">
    <property type="protein sequence ID" value="PKI85861.1"/>
    <property type="molecule type" value="Genomic_DNA"/>
</dbReference>
<evidence type="ECO:0000256" key="3">
    <source>
        <dbReference type="SAM" id="Coils"/>
    </source>
</evidence>
<organism evidence="6 7">
    <name type="scientific">Malassezia vespertilionis</name>
    <dbReference type="NCBI Taxonomy" id="2020962"/>
    <lineage>
        <taxon>Eukaryota</taxon>
        <taxon>Fungi</taxon>
        <taxon>Dikarya</taxon>
        <taxon>Basidiomycota</taxon>
        <taxon>Ustilaginomycotina</taxon>
        <taxon>Malasseziomycetes</taxon>
        <taxon>Malasseziales</taxon>
        <taxon>Malasseziaceae</taxon>
        <taxon>Malassezia</taxon>
    </lineage>
</organism>
<evidence type="ECO:0000256" key="2">
    <source>
        <dbReference type="PROSITE-ProRule" id="PRU00035"/>
    </source>
</evidence>
<dbReference type="AlphaFoldDB" id="A0A2N1JH28"/>
<feature type="compositionally biased region" description="Acidic residues" evidence="4">
    <location>
        <begin position="359"/>
        <end position="371"/>
    </location>
</feature>
<feature type="compositionally biased region" description="Basic and acidic residues" evidence="4">
    <location>
        <begin position="680"/>
        <end position="695"/>
    </location>
</feature>
<reference evidence="6 7" key="1">
    <citation type="submission" date="2017-10" db="EMBL/GenBank/DDBJ databases">
        <title>A novel species of cold-tolerant Malassezia isolated from bats.</title>
        <authorList>
            <person name="Lorch J.M."/>
            <person name="Palmer J.M."/>
            <person name="Vanderwolf K.J."/>
            <person name="Schmidt K.Z."/>
            <person name="Verant M.L."/>
            <person name="Weller T.J."/>
            <person name="Blehert D.S."/>
        </authorList>
    </citation>
    <scope>NUCLEOTIDE SEQUENCE [LARGE SCALE GENOMIC DNA]</scope>
    <source>
        <strain evidence="6 7">NWHC:44797-103</strain>
    </source>
</reference>
<feature type="compositionally biased region" description="Basic and acidic residues" evidence="4">
    <location>
        <begin position="649"/>
        <end position="666"/>
    </location>
</feature>
<feature type="region of interest" description="Disordered" evidence="4">
    <location>
        <begin position="356"/>
        <end position="418"/>
    </location>
</feature>
<dbReference type="InterPro" id="IPR009072">
    <property type="entry name" value="Histone-fold"/>
</dbReference>
<evidence type="ECO:0000313" key="6">
    <source>
        <dbReference type="EMBL" id="PKI85861.1"/>
    </source>
</evidence>
<feature type="region of interest" description="Disordered" evidence="4">
    <location>
        <begin position="649"/>
        <end position="708"/>
    </location>
</feature>
<accession>A0A2N1JH28</accession>
<dbReference type="CDD" id="cd05510">
    <property type="entry name" value="Bromo_SPT7_like"/>
    <property type="match status" value="1"/>
</dbReference>
<proteinExistence type="predicted"/>
<keyword evidence="3" id="KW-0175">Coiled coil</keyword>
<dbReference type="STRING" id="2020962.A0A2N1JH28"/>
<evidence type="ECO:0000259" key="5">
    <source>
        <dbReference type="PROSITE" id="PS50014"/>
    </source>
</evidence>
<dbReference type="CDD" id="cd22927">
    <property type="entry name" value="HFD_SPT7"/>
    <property type="match status" value="1"/>
</dbReference>
<dbReference type="InterPro" id="IPR018359">
    <property type="entry name" value="Bromodomain_CS"/>
</dbReference>
<dbReference type="InterPro" id="IPR001487">
    <property type="entry name" value="Bromodomain"/>
</dbReference>
<sequence>MKYLLQAINAHRCDVPLDDAELHRLLTEARRDRDEKEEFQESMERILTELRNYTEHSQAFLARVSKRDAPDYYDVITNPMDLGTMQKKLKSGQYKNKAQFSADLDLIWNNCLVYNASPQHPLRRNATFMRKKSNHLLEFLSEKNDTKDLLSHWHPPSTEQAENVEDTKPAPIVPTPEPVEDVSAAPDPSAAFPVPFAQRNALRRSAENTHVFAEMNPRVALLDAPGAVIDDTLLTTTLTTLGHVQQIGGVDPLGTARGSLSDGEHKRSDAVHAWWAACGSDPMLRAGLPAVPYAGEKPGSSAPELLAARLPMQRPGLPRMIAQNIHVLRRLHHTHQKFFQLAEVVEHELPIPASLGYASEDEDGAGEEEGAAEGAKGEAIQNGAREKSARECDEKNSTPEAMPIDPDTPSLPLPHPSLPTRDENAYPRLPLTYAREQIAWQVQLLLAHAGFDGAQAATVQILTDVTQGYLMGLARTLRVYSDRFASKMRAEDMIQHTLRGASTHVDDLLSYVRVDVERYGVRLREWLRKLQGAYAEQLQNLGRVIEDDGLLAQDGEALTLGHFAESLGDDFFGFRALGLDKELDLAGLSVPSRLFFGNGARSTTVQDGEQNAAPTFPSPMPTVPIVRASLPAQIGLMRPFYSSLLPHSVPEKSSDEVPEEVPEKPRYKVPTSGKLPPRPMYEERPLDKPSAEHSSAKAPPAKRKRAAA</sequence>
<gene>
    <name evidence="6" type="primary">SPT7</name>
    <name evidence="6" type="ORF">MVES_000192</name>
</gene>
<keyword evidence="7" id="KW-1185">Reference proteome</keyword>
<dbReference type="FunFam" id="1.20.920.10:FF:000070">
    <property type="entry name" value="Related to transcription regulator SPT7"/>
    <property type="match status" value="1"/>
</dbReference>
<evidence type="ECO:0000256" key="1">
    <source>
        <dbReference type="ARBA" id="ARBA00023117"/>
    </source>
</evidence>